<feature type="chain" id="PRO_5047481866" evidence="1">
    <location>
        <begin position="20"/>
        <end position="139"/>
    </location>
</feature>
<comment type="caution">
    <text evidence="2">The sequence shown here is derived from an EMBL/GenBank/DDBJ whole genome shotgun (WGS) entry which is preliminary data.</text>
</comment>
<feature type="signal peptide" evidence="1">
    <location>
        <begin position="1"/>
        <end position="19"/>
    </location>
</feature>
<evidence type="ECO:0000256" key="1">
    <source>
        <dbReference type="SAM" id="SignalP"/>
    </source>
</evidence>
<gene>
    <name evidence="2" type="ORF">Purlil1_9214</name>
</gene>
<organism evidence="2 3">
    <name type="scientific">Purpureocillium lilacinum</name>
    <name type="common">Paecilomyces lilacinus</name>
    <dbReference type="NCBI Taxonomy" id="33203"/>
    <lineage>
        <taxon>Eukaryota</taxon>
        <taxon>Fungi</taxon>
        <taxon>Dikarya</taxon>
        <taxon>Ascomycota</taxon>
        <taxon>Pezizomycotina</taxon>
        <taxon>Sordariomycetes</taxon>
        <taxon>Hypocreomycetidae</taxon>
        <taxon>Hypocreales</taxon>
        <taxon>Ophiocordycipitaceae</taxon>
        <taxon>Purpureocillium</taxon>
    </lineage>
</organism>
<protein>
    <submittedName>
        <fullName evidence="2">Uncharacterized protein</fullName>
    </submittedName>
</protein>
<evidence type="ECO:0000313" key="2">
    <source>
        <dbReference type="EMBL" id="KAK4086368.1"/>
    </source>
</evidence>
<name>A0ABR0BQQ7_PURLI</name>
<keyword evidence="3" id="KW-1185">Reference proteome</keyword>
<dbReference type="EMBL" id="JAWRVI010000041">
    <property type="protein sequence ID" value="KAK4086368.1"/>
    <property type="molecule type" value="Genomic_DNA"/>
</dbReference>
<keyword evidence="1" id="KW-0732">Signal</keyword>
<evidence type="ECO:0000313" key="3">
    <source>
        <dbReference type="Proteomes" id="UP001287286"/>
    </source>
</evidence>
<reference evidence="2 3" key="1">
    <citation type="journal article" date="2024" name="Microbiol. Resour. Announc.">
        <title>Genome annotations for the ascomycete fungi Trichoderma harzianum, Trichoderma aggressivum, and Purpureocillium lilacinum.</title>
        <authorList>
            <person name="Beijen E.P.W."/>
            <person name="Ohm R.A."/>
        </authorList>
    </citation>
    <scope>NUCLEOTIDE SEQUENCE [LARGE SCALE GENOMIC DNA]</scope>
    <source>
        <strain evidence="2 3">CBS 150709</strain>
    </source>
</reference>
<accession>A0ABR0BQQ7</accession>
<proteinExistence type="predicted"/>
<dbReference type="Proteomes" id="UP001287286">
    <property type="component" value="Unassembled WGS sequence"/>
</dbReference>
<sequence length="139" mass="16160">MKYFPLWLTLAWLPLAACADEEHVPPRKVLYPTMDEARKAARLSNGLIMGEVCDHVTQMCYYNYKYASQYKKKDKVSVGYRLYVTNRVSQCTEGRVRFRSKSPFLTSGADPRTFSARRKMHGVFIMVGIRRRLAAINWL</sequence>